<dbReference type="GO" id="GO:0005886">
    <property type="term" value="C:plasma membrane"/>
    <property type="evidence" value="ECO:0007669"/>
    <property type="project" value="TreeGrafter"/>
</dbReference>
<evidence type="ECO:0000256" key="9">
    <source>
        <dbReference type="RuleBase" id="RU003732"/>
    </source>
</evidence>
<organism evidence="11 12">
    <name type="scientific">Nephila pilipes</name>
    <name type="common">Giant wood spider</name>
    <name type="synonym">Nephila maculata</name>
    <dbReference type="NCBI Taxonomy" id="299642"/>
    <lineage>
        <taxon>Eukaryota</taxon>
        <taxon>Metazoa</taxon>
        <taxon>Ecdysozoa</taxon>
        <taxon>Arthropoda</taxon>
        <taxon>Chelicerata</taxon>
        <taxon>Arachnida</taxon>
        <taxon>Araneae</taxon>
        <taxon>Araneomorphae</taxon>
        <taxon>Entelegynae</taxon>
        <taxon>Araneoidea</taxon>
        <taxon>Nephilidae</taxon>
        <taxon>Nephila</taxon>
    </lineage>
</organism>
<dbReference type="OrthoDB" id="6581954at2759"/>
<keyword evidence="8" id="KW-0915">Sodium</keyword>
<keyword evidence="7 10" id="KW-0472">Membrane</keyword>
<evidence type="ECO:0000256" key="7">
    <source>
        <dbReference type="ARBA" id="ARBA00023136"/>
    </source>
</evidence>
<evidence type="ECO:0000256" key="6">
    <source>
        <dbReference type="ARBA" id="ARBA00022989"/>
    </source>
</evidence>
<keyword evidence="3 9" id="KW-0813">Transport</keyword>
<evidence type="ECO:0000256" key="10">
    <source>
        <dbReference type="SAM" id="Phobius"/>
    </source>
</evidence>
<evidence type="ECO:0000256" key="2">
    <source>
        <dbReference type="ARBA" id="ARBA00006459"/>
    </source>
</evidence>
<dbReference type="NCBIfam" id="NF037979">
    <property type="entry name" value="Na_transp"/>
    <property type="match status" value="1"/>
</dbReference>
<evidence type="ECO:0000256" key="1">
    <source>
        <dbReference type="ARBA" id="ARBA00004141"/>
    </source>
</evidence>
<feature type="binding site" evidence="8">
    <location>
        <position position="477"/>
    </location>
    <ligand>
        <name>Na(+)</name>
        <dbReference type="ChEBI" id="CHEBI:29101"/>
        <label>1</label>
    </ligand>
</feature>
<name>A0A8X6UC48_NEPPI</name>
<keyword evidence="6 10" id="KW-1133">Transmembrane helix</keyword>
<feature type="binding site" evidence="8">
    <location>
        <position position="136"/>
    </location>
    <ligand>
        <name>Na(+)</name>
        <dbReference type="ChEBI" id="CHEBI:29101"/>
        <label>1</label>
    </ligand>
</feature>
<dbReference type="PANTHER" id="PTHR11616">
    <property type="entry name" value="SODIUM/CHLORIDE DEPENDENT TRANSPORTER"/>
    <property type="match status" value="1"/>
</dbReference>
<dbReference type="GO" id="GO:0015179">
    <property type="term" value="F:L-amino acid transmembrane transporter activity"/>
    <property type="evidence" value="ECO:0007669"/>
    <property type="project" value="TreeGrafter"/>
</dbReference>
<dbReference type="PRINTS" id="PR00176">
    <property type="entry name" value="NANEUSMPORT"/>
</dbReference>
<dbReference type="PROSITE" id="PS00610">
    <property type="entry name" value="NA_NEUROTRAN_SYMP_1"/>
    <property type="match status" value="1"/>
</dbReference>
<keyword evidence="5 9" id="KW-0769">Symport</keyword>
<feature type="binding site" evidence="8">
    <location>
        <position position="139"/>
    </location>
    <ligand>
        <name>Na(+)</name>
        <dbReference type="ChEBI" id="CHEBI:29101"/>
        <label>1</label>
    </ligand>
</feature>
<proteinExistence type="inferred from homology"/>
<feature type="binding site" evidence="8">
    <location>
        <position position="478"/>
    </location>
    <ligand>
        <name>Na(+)</name>
        <dbReference type="ChEBI" id="CHEBI:29101"/>
        <label>1</label>
    </ligand>
</feature>
<evidence type="ECO:0000256" key="8">
    <source>
        <dbReference type="PIRSR" id="PIRSR600175-1"/>
    </source>
</evidence>
<evidence type="ECO:0000313" key="11">
    <source>
        <dbReference type="EMBL" id="GFT95550.1"/>
    </source>
</evidence>
<dbReference type="InterPro" id="IPR037272">
    <property type="entry name" value="SNS_sf"/>
</dbReference>
<feature type="transmembrane region" description="Helical" evidence="10">
    <location>
        <begin position="578"/>
        <end position="597"/>
    </location>
</feature>
<feature type="transmembrane region" description="Helical" evidence="10">
    <location>
        <begin position="319"/>
        <end position="352"/>
    </location>
</feature>
<feature type="transmembrane region" description="Helical" evidence="10">
    <location>
        <begin position="290"/>
        <end position="310"/>
    </location>
</feature>
<dbReference type="PROSITE" id="PS50267">
    <property type="entry name" value="NA_NEUROTRAN_SYMP_3"/>
    <property type="match status" value="1"/>
</dbReference>
<reference evidence="11" key="1">
    <citation type="submission" date="2020-08" db="EMBL/GenBank/DDBJ databases">
        <title>Multicomponent nature underlies the extraordinary mechanical properties of spider dragline silk.</title>
        <authorList>
            <person name="Kono N."/>
            <person name="Nakamura H."/>
            <person name="Mori M."/>
            <person name="Yoshida Y."/>
            <person name="Ohtoshi R."/>
            <person name="Malay A.D."/>
            <person name="Moran D.A.P."/>
            <person name="Tomita M."/>
            <person name="Numata K."/>
            <person name="Arakawa K."/>
        </authorList>
    </citation>
    <scope>NUCLEOTIDE SEQUENCE</scope>
</reference>
<evidence type="ECO:0000313" key="12">
    <source>
        <dbReference type="Proteomes" id="UP000887013"/>
    </source>
</evidence>
<keyword evidence="8" id="KW-0479">Metal-binding</keyword>
<keyword evidence="4 9" id="KW-0812">Transmembrane</keyword>
<dbReference type="GO" id="GO:0005283">
    <property type="term" value="F:amino acid:sodium symporter activity"/>
    <property type="evidence" value="ECO:0007669"/>
    <property type="project" value="TreeGrafter"/>
</dbReference>
<dbReference type="AlphaFoldDB" id="A0A8X6UC48"/>
<dbReference type="SUPFAM" id="SSF161070">
    <property type="entry name" value="SNF-like"/>
    <property type="match status" value="1"/>
</dbReference>
<keyword evidence="12" id="KW-1185">Reference proteome</keyword>
<dbReference type="PANTHER" id="PTHR11616:SF236">
    <property type="entry name" value="TRANSPORTER"/>
    <property type="match status" value="1"/>
</dbReference>
<evidence type="ECO:0000256" key="3">
    <source>
        <dbReference type="ARBA" id="ARBA00022448"/>
    </source>
</evidence>
<feature type="binding site" evidence="8">
    <location>
        <position position="474"/>
    </location>
    <ligand>
        <name>Na(+)</name>
        <dbReference type="ChEBI" id="CHEBI:29101"/>
        <label>1</label>
    </ligand>
</feature>
<dbReference type="InterPro" id="IPR000175">
    <property type="entry name" value="Na/ntran_symport"/>
</dbReference>
<protein>
    <recommendedName>
        <fullName evidence="9">Transporter</fullName>
    </recommendedName>
</protein>
<dbReference type="GO" id="GO:0015187">
    <property type="term" value="F:glycine transmembrane transporter activity"/>
    <property type="evidence" value="ECO:0007669"/>
    <property type="project" value="TreeGrafter"/>
</dbReference>
<feature type="transmembrane region" description="Helical" evidence="10">
    <location>
        <begin position="202"/>
        <end position="229"/>
    </location>
</feature>
<dbReference type="EMBL" id="BMAW01026105">
    <property type="protein sequence ID" value="GFT95550.1"/>
    <property type="molecule type" value="Genomic_DNA"/>
</dbReference>
<dbReference type="GO" id="GO:0089718">
    <property type="term" value="P:amino acid import across plasma membrane"/>
    <property type="evidence" value="ECO:0007669"/>
    <property type="project" value="TreeGrafter"/>
</dbReference>
<accession>A0A8X6UC48</accession>
<feature type="transmembrane region" description="Helical" evidence="10">
    <location>
        <begin position="617"/>
        <end position="637"/>
    </location>
</feature>
<feature type="binding site" evidence="8">
    <location>
        <position position="375"/>
    </location>
    <ligand>
        <name>Na(+)</name>
        <dbReference type="ChEBI" id="CHEBI:29101"/>
        <label>1</label>
    </ligand>
</feature>
<feature type="transmembrane region" description="Helical" evidence="10">
    <location>
        <begin position="504"/>
        <end position="528"/>
    </location>
</feature>
<feature type="transmembrane region" description="Helical" evidence="10">
    <location>
        <begin position="462"/>
        <end position="483"/>
    </location>
</feature>
<evidence type="ECO:0000256" key="5">
    <source>
        <dbReference type="ARBA" id="ARBA00022847"/>
    </source>
</evidence>
<comment type="caution">
    <text evidence="11">The sequence shown here is derived from an EMBL/GenBank/DDBJ whole genome shotgun (WGS) entry which is preliminary data.</text>
</comment>
<feature type="transmembrane region" description="Helical" evidence="10">
    <location>
        <begin position="534"/>
        <end position="557"/>
    </location>
</feature>
<comment type="similarity">
    <text evidence="2 9">Belongs to the sodium:neurotransmitter symporter (SNF) (TC 2.A.22) family.</text>
</comment>
<dbReference type="GO" id="GO:0046872">
    <property type="term" value="F:metal ion binding"/>
    <property type="evidence" value="ECO:0007669"/>
    <property type="project" value="UniProtKB-KW"/>
</dbReference>
<dbReference type="Proteomes" id="UP000887013">
    <property type="component" value="Unassembled WGS sequence"/>
</dbReference>
<gene>
    <name evidence="11" type="primary">Slc6a5</name>
    <name evidence="11" type="ORF">NPIL_127471</name>
</gene>
<dbReference type="Pfam" id="PF00209">
    <property type="entry name" value="SNF"/>
    <property type="match status" value="1"/>
</dbReference>
<feature type="transmembrane region" description="Helical" evidence="10">
    <location>
        <begin position="364"/>
        <end position="389"/>
    </location>
</feature>
<feature type="transmembrane region" description="Helical" evidence="10">
    <location>
        <begin position="401"/>
        <end position="426"/>
    </location>
</feature>
<feature type="binding site" evidence="8">
    <location>
        <position position="143"/>
    </location>
    <ligand>
        <name>Na(+)</name>
        <dbReference type="ChEBI" id="CHEBI:29101"/>
        <label>1</label>
    </ligand>
</feature>
<evidence type="ECO:0000256" key="4">
    <source>
        <dbReference type="ARBA" id="ARBA00022692"/>
    </source>
</evidence>
<sequence>MNSCLFTGHSTSAATGLRFQKRSMNKDILHRIFDSDSPPQDNKMDRRVSFHHKSLTSKILDGKCDNSIDNLTEIPRKKPKPPLERQFSCQSRSSMRRASVMGNRKGSASIRKLSTYTIASRGNWGSKWEFLLSCVGLSVGIGNVWRFPYLAYEHGGGAFLIPYLLMLLLAGKPLYFMELAFGQFAGLGPLAIWNCLPIAKGIGYAMVTISLVICIYYNVIVCYTVFYIASTFQTTVPWATCPAYPHNVTRCHVRNQEDNVTHVGSKLSSEIYWENYVLNLSGGIEEPGGIKWDLCLCLLFSWIVVIACLLQGIKTSGKVVYFAATFPYFVLIVLLITGLLQDGAINGILYFISPNWKKLLDIKVWQAAAGQMFFSLGVSMGALIMYSSYNDFRNDIFRDAMVVSVLDTVTSIISGMVIFSVLGAMAHDLGPGTSIEDVVATGPGLAFMAYPEALSRLPVPQLWSILFFFMLFILGLDSEFALMENVLTSFCDEYPRLRNHKSKFCIILGIICFLLGLPCTTRGGQYILEVMDKYGGGTAVVCVAVVESMAIAWIYGVDRFCEDIKFMFGKKPGIYWRITWRVTAPAILTFVFVYSLVEHETLKYGNYDFPDWADAVGWGLASLSMIHIPLWIVIAIWNQPGSTIKEKFLRAIKPTVEWGPSDDIIKEFYKAHMHGQQRSTTNRDDTSVRYLAQSNNESGMLEYL</sequence>
<comment type="subcellular location">
    <subcellularLocation>
        <location evidence="1">Membrane</location>
        <topology evidence="1">Multi-pass membrane protein</topology>
    </subcellularLocation>
</comment>